<evidence type="ECO:0000313" key="3">
    <source>
        <dbReference type="Proteomes" id="UP000199574"/>
    </source>
</evidence>
<accession>A0ABY0TYJ1</accession>
<dbReference type="InterPro" id="IPR054105">
    <property type="entry name" value="WHD_NrtR"/>
</dbReference>
<dbReference type="Proteomes" id="UP000199574">
    <property type="component" value="Chromosome I"/>
</dbReference>
<evidence type="ECO:0000259" key="1">
    <source>
        <dbReference type="Pfam" id="PF21906"/>
    </source>
</evidence>
<dbReference type="Pfam" id="PF21906">
    <property type="entry name" value="WHD_NrtR"/>
    <property type="match status" value="1"/>
</dbReference>
<organism evidence="2 3">
    <name type="scientific">Maribacter dokdonensis</name>
    <dbReference type="NCBI Taxonomy" id="320912"/>
    <lineage>
        <taxon>Bacteria</taxon>
        <taxon>Pseudomonadati</taxon>
        <taxon>Bacteroidota</taxon>
        <taxon>Flavobacteriia</taxon>
        <taxon>Flavobacteriales</taxon>
        <taxon>Flavobacteriaceae</taxon>
        <taxon>Maribacter</taxon>
    </lineage>
</organism>
<dbReference type="Gene3D" id="3.90.79.10">
    <property type="entry name" value="Nucleoside Triphosphate Pyrophosphohydrolase"/>
    <property type="match status" value="1"/>
</dbReference>
<sequence>MNAGFEPMTTQNRHYLFIVSLYDNNSLIVFNFVLYLKITIQILSNSLMKGANNTNYIPNLSYDCVIFGFNGKSLKILILEYHNTGFFALPGGFIRKNQSLKEAVQQGVKERTGLTNVYLDQFQVFGEVDRADSYAMSRILDGSNKNTPENQWMMDRFLTVGHYALINYEEVDPKPDHLSDSIGWYAIDDVPKLMMDHNEIVDKALEVLRNNISEKLIGLNLLPQKFTMKQLQQVFEAILDQKLRRTSFQRKMLSLDILERHEKLFEGKAHKAPYLYSFKQ</sequence>
<gene>
    <name evidence="2" type="ORF">SAMN05192545_0104</name>
</gene>
<dbReference type="PANTHER" id="PTHR43736">
    <property type="entry name" value="ADP-RIBOSE PYROPHOSPHATASE"/>
    <property type="match status" value="1"/>
</dbReference>
<dbReference type="CDD" id="cd18873">
    <property type="entry name" value="NUDIX_NadM_like"/>
    <property type="match status" value="1"/>
</dbReference>
<name>A0ABY0TYJ1_9FLAO</name>
<dbReference type="PANTHER" id="PTHR43736:SF4">
    <property type="entry name" value="SLR1690 PROTEIN"/>
    <property type="match status" value="1"/>
</dbReference>
<dbReference type="SUPFAM" id="SSF55811">
    <property type="entry name" value="Nudix"/>
    <property type="match status" value="1"/>
</dbReference>
<keyword evidence="3" id="KW-1185">Reference proteome</keyword>
<dbReference type="InterPro" id="IPR036390">
    <property type="entry name" value="WH_DNA-bd_sf"/>
</dbReference>
<reference evidence="2 3" key="1">
    <citation type="submission" date="2016-10" db="EMBL/GenBank/DDBJ databases">
        <authorList>
            <person name="Varghese N."/>
            <person name="Submissions S."/>
        </authorList>
    </citation>
    <scope>NUCLEOTIDE SEQUENCE [LARGE SCALE GENOMIC DNA]</scope>
    <source>
        <strain evidence="2 3">MAR_2009_60</strain>
    </source>
</reference>
<dbReference type="EMBL" id="LT629754">
    <property type="protein sequence ID" value="SDR77561.1"/>
    <property type="molecule type" value="Genomic_DNA"/>
</dbReference>
<protein>
    <submittedName>
        <fullName evidence="2">ADP-ribose pyrophosphatase YjhB, NUDIX family</fullName>
    </submittedName>
</protein>
<feature type="domain" description="NrtR DNA-binding winged helix" evidence="1">
    <location>
        <begin position="218"/>
        <end position="278"/>
    </location>
</feature>
<proteinExistence type="predicted"/>
<dbReference type="Gene3D" id="1.10.10.10">
    <property type="entry name" value="Winged helix-like DNA-binding domain superfamily/Winged helix DNA-binding domain"/>
    <property type="match status" value="1"/>
</dbReference>
<dbReference type="InterPro" id="IPR036388">
    <property type="entry name" value="WH-like_DNA-bd_sf"/>
</dbReference>
<evidence type="ECO:0000313" key="2">
    <source>
        <dbReference type="EMBL" id="SDR77561.1"/>
    </source>
</evidence>
<dbReference type="SUPFAM" id="SSF46785">
    <property type="entry name" value="Winged helix' DNA-binding domain"/>
    <property type="match status" value="1"/>
</dbReference>
<dbReference type="InterPro" id="IPR015797">
    <property type="entry name" value="NUDIX_hydrolase-like_dom_sf"/>
</dbReference>